<proteinExistence type="predicted"/>
<dbReference type="RefSeq" id="WP_182662285.1">
    <property type="nucleotide sequence ID" value="NZ_JACIVI010000001.1"/>
</dbReference>
<reference evidence="1 2" key="1">
    <citation type="submission" date="2020-08" db="EMBL/GenBank/DDBJ databases">
        <title>Aquariorum lacteus gen. nov., sp. nov., a new member of the family Comamonadaceae, isolated from freshwater aquarium.</title>
        <authorList>
            <person name="Chun S.-J."/>
        </authorList>
    </citation>
    <scope>NUCLEOTIDE SEQUENCE [LARGE SCALE GENOMIC DNA]</scope>
    <source>
        <strain evidence="1 2">SJAQ100</strain>
    </source>
</reference>
<keyword evidence="2" id="KW-1185">Reference proteome</keyword>
<comment type="caution">
    <text evidence="1">The sequence shown here is derived from an EMBL/GenBank/DDBJ whole genome shotgun (WGS) entry which is preliminary data.</text>
</comment>
<dbReference type="AlphaFoldDB" id="A0A839HPW4"/>
<protein>
    <recommendedName>
        <fullName evidence="3">HK97 gp10 family phage protein</fullName>
    </recommendedName>
</protein>
<gene>
    <name evidence="1" type="ORF">H4F90_05695</name>
</gene>
<name>A0A839HPW4_9BURK</name>
<dbReference type="Proteomes" id="UP000586093">
    <property type="component" value="Unassembled WGS sequence"/>
</dbReference>
<evidence type="ECO:0000313" key="2">
    <source>
        <dbReference type="Proteomes" id="UP000586093"/>
    </source>
</evidence>
<evidence type="ECO:0000313" key="1">
    <source>
        <dbReference type="EMBL" id="MBB1161470.1"/>
    </source>
</evidence>
<dbReference type="EMBL" id="JACIVI010000001">
    <property type="protein sequence ID" value="MBB1161470.1"/>
    <property type="molecule type" value="Genomic_DNA"/>
</dbReference>
<organism evidence="1 2">
    <name type="scientific">Aquariibacter albus</name>
    <dbReference type="NCBI Taxonomy" id="2759899"/>
    <lineage>
        <taxon>Bacteria</taxon>
        <taxon>Pseudomonadati</taxon>
        <taxon>Pseudomonadota</taxon>
        <taxon>Betaproteobacteria</taxon>
        <taxon>Burkholderiales</taxon>
        <taxon>Sphaerotilaceae</taxon>
        <taxon>Aquariibacter</taxon>
    </lineage>
</organism>
<sequence>MKLDVKLTGAEAVRRQLLRLGAQSTQKALDKTVVDVEAYVMREAGQHTRTGALFASVDKRRIPGGWEVFHDLQRAPHAVFVHWGTKPHVIRPKAGGDYKSYKDADGKTRRKGIPAGGRARVALRWPSGGQFAFAKEVRHPGYKGDPWMVRAAQLAPALFARHVQDPINRLSAPGA</sequence>
<accession>A0A839HPW4</accession>
<evidence type="ECO:0008006" key="3">
    <source>
        <dbReference type="Google" id="ProtNLM"/>
    </source>
</evidence>